<comment type="caution">
    <text evidence="2">The sequence shown here is derived from an EMBL/GenBank/DDBJ whole genome shotgun (WGS) entry which is preliminary data.</text>
</comment>
<accession>A0A0L0VHY7</accession>
<gene>
    <name evidence="2" type="ORF">PSTG_07747</name>
</gene>
<name>A0A0L0VHY7_9BASI</name>
<feature type="region of interest" description="Disordered" evidence="1">
    <location>
        <begin position="222"/>
        <end position="247"/>
    </location>
</feature>
<keyword evidence="3" id="KW-1185">Reference proteome</keyword>
<dbReference type="AlphaFoldDB" id="A0A0L0VHY7"/>
<proteinExistence type="predicted"/>
<evidence type="ECO:0000256" key="1">
    <source>
        <dbReference type="SAM" id="MobiDB-lite"/>
    </source>
</evidence>
<feature type="region of interest" description="Disordered" evidence="1">
    <location>
        <begin position="401"/>
        <end position="439"/>
    </location>
</feature>
<dbReference type="Proteomes" id="UP000054564">
    <property type="component" value="Unassembled WGS sequence"/>
</dbReference>
<sequence>MNEQWSRKICYQTNNDYETRIRQLEDVVHLLLARSELQRPPPSFTSIAPVGSFRYSRYKGLVPLLSKSTSESLATDWKKSLLGGAYPPSLSSFRSKSSQPSPQSIPHRRLGAENWLSVDPNPNPSQLVSLGIDSPTDLEIILQKTSPHANTPAHPTSTLDPVLDSHCHPGDLTLPDRSNPIALLLTLSTTTTTPNDEDENSLTFFSQKDKLDSALLRNGDHPVKSNSVDRLPFSDHPVPPKAKHNVNLPETKTPVILRDNLALPPAPAAKTERFLPLTSSMQETNHPTITSLPPSHTSTPPLAPIQGISTQASANDVVDTLSSPSAPFLVHSTRPLPAPSACSSPINPTAKAYPHKFDVHAMGSIDVVDKSDDPIDPQLNLDYTRVMIEYNNDIDDFLKFSASNSNENKKKKNKKKKKKKTSDPASIPDNPDNPVLFYV</sequence>
<dbReference type="EMBL" id="AJIL01000051">
    <property type="protein sequence ID" value="KNE98900.1"/>
    <property type="molecule type" value="Genomic_DNA"/>
</dbReference>
<dbReference type="OrthoDB" id="2519059at2759"/>
<evidence type="ECO:0000313" key="3">
    <source>
        <dbReference type="Proteomes" id="UP000054564"/>
    </source>
</evidence>
<feature type="compositionally biased region" description="Basic residues" evidence="1">
    <location>
        <begin position="409"/>
        <end position="420"/>
    </location>
</feature>
<organism evidence="2 3">
    <name type="scientific">Puccinia striiformis f. sp. tritici PST-78</name>
    <dbReference type="NCBI Taxonomy" id="1165861"/>
    <lineage>
        <taxon>Eukaryota</taxon>
        <taxon>Fungi</taxon>
        <taxon>Dikarya</taxon>
        <taxon>Basidiomycota</taxon>
        <taxon>Pucciniomycotina</taxon>
        <taxon>Pucciniomycetes</taxon>
        <taxon>Pucciniales</taxon>
        <taxon>Pucciniaceae</taxon>
        <taxon>Puccinia</taxon>
    </lineage>
</organism>
<evidence type="ECO:0000313" key="2">
    <source>
        <dbReference type="EMBL" id="KNE98900.1"/>
    </source>
</evidence>
<reference evidence="3" key="1">
    <citation type="submission" date="2014-03" db="EMBL/GenBank/DDBJ databases">
        <title>The Genome Sequence of Puccinia striiformis f. sp. tritici PST-78.</title>
        <authorList>
            <consortium name="The Broad Institute Genome Sequencing Platform"/>
            <person name="Cuomo C."/>
            <person name="Hulbert S."/>
            <person name="Chen X."/>
            <person name="Walker B."/>
            <person name="Young S.K."/>
            <person name="Zeng Q."/>
            <person name="Gargeya S."/>
            <person name="Fitzgerald M."/>
            <person name="Haas B."/>
            <person name="Abouelleil A."/>
            <person name="Alvarado L."/>
            <person name="Arachchi H.M."/>
            <person name="Berlin A.M."/>
            <person name="Chapman S.B."/>
            <person name="Goldberg J."/>
            <person name="Griggs A."/>
            <person name="Gujja S."/>
            <person name="Hansen M."/>
            <person name="Howarth C."/>
            <person name="Imamovic A."/>
            <person name="Larimer J."/>
            <person name="McCowan C."/>
            <person name="Montmayeur A."/>
            <person name="Murphy C."/>
            <person name="Neiman D."/>
            <person name="Pearson M."/>
            <person name="Priest M."/>
            <person name="Roberts A."/>
            <person name="Saif S."/>
            <person name="Shea T."/>
            <person name="Sisk P."/>
            <person name="Sykes S."/>
            <person name="Wortman J."/>
            <person name="Nusbaum C."/>
            <person name="Birren B."/>
        </authorList>
    </citation>
    <scope>NUCLEOTIDE SEQUENCE [LARGE SCALE GENOMIC DNA]</scope>
    <source>
        <strain evidence="3">race PST-78</strain>
    </source>
</reference>
<protein>
    <submittedName>
        <fullName evidence="2">Uncharacterized protein</fullName>
    </submittedName>
</protein>